<proteinExistence type="predicted"/>
<dbReference type="PROSITE" id="PS50011">
    <property type="entry name" value="PROTEIN_KINASE_DOM"/>
    <property type="match status" value="1"/>
</dbReference>
<name>A0A439DFM2_9PEZI</name>
<evidence type="ECO:0000256" key="1">
    <source>
        <dbReference type="SAM" id="MobiDB-lite"/>
    </source>
</evidence>
<dbReference type="CDD" id="cd00180">
    <property type="entry name" value="PKc"/>
    <property type="match status" value="1"/>
</dbReference>
<feature type="region of interest" description="Disordered" evidence="1">
    <location>
        <begin position="151"/>
        <end position="170"/>
    </location>
</feature>
<dbReference type="Gene3D" id="3.30.200.20">
    <property type="entry name" value="Phosphorylase Kinase, domain 1"/>
    <property type="match status" value="1"/>
</dbReference>
<feature type="compositionally biased region" description="Polar residues" evidence="1">
    <location>
        <begin position="18"/>
        <end position="32"/>
    </location>
</feature>
<feature type="region of interest" description="Disordered" evidence="1">
    <location>
        <begin position="1"/>
        <end position="71"/>
    </location>
</feature>
<dbReference type="AlphaFoldDB" id="A0A439DFM2"/>
<protein>
    <recommendedName>
        <fullName evidence="2">Protein kinase domain-containing protein</fullName>
    </recommendedName>
</protein>
<dbReference type="PANTHER" id="PTHR24359">
    <property type="entry name" value="SERINE/THREONINE-PROTEIN KINASE SBK1"/>
    <property type="match status" value="1"/>
</dbReference>
<keyword evidence="4" id="KW-1185">Reference proteome</keyword>
<dbReference type="GO" id="GO:0005524">
    <property type="term" value="F:ATP binding"/>
    <property type="evidence" value="ECO:0007669"/>
    <property type="project" value="InterPro"/>
</dbReference>
<dbReference type="InterPro" id="IPR011009">
    <property type="entry name" value="Kinase-like_dom_sf"/>
</dbReference>
<feature type="compositionally biased region" description="Polar residues" evidence="1">
    <location>
        <begin position="1"/>
        <end position="10"/>
    </location>
</feature>
<gene>
    <name evidence="3" type="ORF">EKO27_g1899</name>
</gene>
<comment type="caution">
    <text evidence="3">The sequence shown here is derived from an EMBL/GenBank/DDBJ whole genome shotgun (WGS) entry which is preliminary data.</text>
</comment>
<evidence type="ECO:0000259" key="2">
    <source>
        <dbReference type="PROSITE" id="PS50011"/>
    </source>
</evidence>
<sequence>MAAPQYSGSVKSGHAADSPTNHGTLQRAASSTRKGEHFSEGSLPSDDADDDISSPSNLSDGHIPASSRRTSISSQTAWSVSGHCIIAQPDIFPEVHVRDPSELKGEIERPDPEFILPKDEEPRLQAQDIQTKIDNSIARAAIRGQGFSIPSIEKPSVKTGTGEATNPSALSDPILNLTRVPLQQRLLAERQRRGKEFFLPSKRVESLIHPQNVAEELTICLHRIIDPRGIQDVAKTVCAIPAAEAKSYRKIFAILTIIEKMDAILEFIRGGIHDGDLPFTKLEVDGKPGIFKLGRKLHDAKGAQPLKCFAGFSLMNLINFEEYQWAVLALIFDRPRRKDVKHYYLEDQAILPFIQEQEVSGGGFGQISRVDIHPDHHNFSGSGTHDNKFAVKRLNSHDERVFRGEFEMLSKFSDDAHPHLISLLAAYTHRMSFYLIFHWAEADLVKFWREINPQPSVARTVHWVAKQCAGLASGLLQIHRYESIPNGPTTDGSLVKTKLYGRHGDIKPANILWFPNLADANDGGTLRLTDFGLAEFHTLHSRSNLSKSGIATSPSYRPPEYDIVDGKISRSFDIWTLGCLYVEFITWLLGGWNLVRQFTIERATPIATRCLEQLDYSFFDLVENGKTAKIKESVTRFIKMELHGHPACTEYLHEFLDLVEKELLIIETGEISSNKRVDCGPLRSTLESMYQKCNINLEYALTPAPRSYEFENSHVPIADTRLASI</sequence>
<dbReference type="GO" id="GO:0004674">
    <property type="term" value="F:protein serine/threonine kinase activity"/>
    <property type="evidence" value="ECO:0007669"/>
    <property type="project" value="TreeGrafter"/>
</dbReference>
<dbReference type="SMART" id="SM00220">
    <property type="entry name" value="S_TKc"/>
    <property type="match status" value="1"/>
</dbReference>
<dbReference type="Pfam" id="PF00069">
    <property type="entry name" value="Pkinase"/>
    <property type="match status" value="1"/>
</dbReference>
<accession>A0A439DFM2</accession>
<evidence type="ECO:0000313" key="3">
    <source>
        <dbReference type="EMBL" id="RWA13207.1"/>
    </source>
</evidence>
<feature type="domain" description="Protein kinase" evidence="2">
    <location>
        <begin position="353"/>
        <end position="656"/>
    </location>
</feature>
<dbReference type="Proteomes" id="UP000286045">
    <property type="component" value="Unassembled WGS sequence"/>
</dbReference>
<dbReference type="STRING" id="363999.A0A439DFM2"/>
<dbReference type="SUPFAM" id="SSF56112">
    <property type="entry name" value="Protein kinase-like (PK-like)"/>
    <property type="match status" value="1"/>
</dbReference>
<dbReference type="EMBL" id="RYZI01000032">
    <property type="protein sequence ID" value="RWA13207.1"/>
    <property type="molecule type" value="Genomic_DNA"/>
</dbReference>
<dbReference type="InterPro" id="IPR000719">
    <property type="entry name" value="Prot_kinase_dom"/>
</dbReference>
<reference evidence="3 4" key="1">
    <citation type="submission" date="2018-12" db="EMBL/GenBank/DDBJ databases">
        <title>Draft genome sequence of Xylaria grammica IHI A82.</title>
        <authorList>
            <person name="Buettner E."/>
            <person name="Kellner H."/>
        </authorList>
    </citation>
    <scope>NUCLEOTIDE SEQUENCE [LARGE SCALE GENOMIC DNA]</scope>
    <source>
        <strain evidence="3 4">IHI A82</strain>
    </source>
</reference>
<dbReference type="Gene3D" id="1.10.510.10">
    <property type="entry name" value="Transferase(Phosphotransferase) domain 1"/>
    <property type="match status" value="1"/>
</dbReference>
<evidence type="ECO:0000313" key="4">
    <source>
        <dbReference type="Proteomes" id="UP000286045"/>
    </source>
</evidence>
<organism evidence="3 4">
    <name type="scientific">Xylaria grammica</name>
    <dbReference type="NCBI Taxonomy" id="363999"/>
    <lineage>
        <taxon>Eukaryota</taxon>
        <taxon>Fungi</taxon>
        <taxon>Dikarya</taxon>
        <taxon>Ascomycota</taxon>
        <taxon>Pezizomycotina</taxon>
        <taxon>Sordariomycetes</taxon>
        <taxon>Xylariomycetidae</taxon>
        <taxon>Xylariales</taxon>
        <taxon>Xylariaceae</taxon>
        <taxon>Xylaria</taxon>
    </lineage>
</organism>
<feature type="compositionally biased region" description="Polar residues" evidence="1">
    <location>
        <begin position="158"/>
        <end position="169"/>
    </location>
</feature>
<dbReference type="PANTHER" id="PTHR24359:SF37">
    <property type="entry name" value="PROTEIN KINASE DOMAIN-CONTAINING PROTEIN"/>
    <property type="match status" value="1"/>
</dbReference>